<dbReference type="Proteomes" id="UP000188147">
    <property type="component" value="Chromosome"/>
</dbReference>
<accession>A0ABM6HUK7</accession>
<dbReference type="CDD" id="cd11333">
    <property type="entry name" value="AmyAc_SI_OligoGlu_DGase"/>
    <property type="match status" value="1"/>
</dbReference>
<dbReference type="PANTHER" id="PTHR10357">
    <property type="entry name" value="ALPHA-AMYLASE FAMILY MEMBER"/>
    <property type="match status" value="1"/>
</dbReference>
<keyword evidence="3" id="KW-0326">Glycosidase</keyword>
<dbReference type="SUPFAM" id="SSF51011">
    <property type="entry name" value="Glycosyl hydrolase domain"/>
    <property type="match status" value="1"/>
</dbReference>
<dbReference type="InterPro" id="IPR045857">
    <property type="entry name" value="O16G_dom_2"/>
</dbReference>
<keyword evidence="2" id="KW-0378">Hydrolase</keyword>
<evidence type="ECO:0000256" key="1">
    <source>
        <dbReference type="ARBA" id="ARBA00008061"/>
    </source>
</evidence>
<evidence type="ECO:0000313" key="6">
    <source>
        <dbReference type="Proteomes" id="UP000188147"/>
    </source>
</evidence>
<dbReference type="Gene3D" id="3.90.400.10">
    <property type="entry name" value="Oligo-1,6-glucosidase, Domain 2"/>
    <property type="match status" value="1"/>
</dbReference>
<evidence type="ECO:0000313" key="5">
    <source>
        <dbReference type="EMBL" id="AQN79881.1"/>
    </source>
</evidence>
<feature type="domain" description="Glycosyl hydrolase family 13 catalytic" evidence="4">
    <location>
        <begin position="17"/>
        <end position="408"/>
    </location>
</feature>
<proteinExistence type="inferred from homology"/>
<evidence type="ECO:0000256" key="2">
    <source>
        <dbReference type="ARBA" id="ARBA00022801"/>
    </source>
</evidence>
<reference evidence="5 6" key="1">
    <citation type="submission" date="2016-06" db="EMBL/GenBank/DDBJ databases">
        <authorList>
            <person name="Kim H.J."/>
        </authorList>
    </citation>
    <scope>NUCLEOTIDE SEQUENCE [LARGE SCALE GENOMIC DNA]</scope>
    <source>
        <strain evidence="5 6">KFRI01</strain>
    </source>
</reference>
<organism evidence="5 6">
    <name type="scientific">Leuconostoc garlicum</name>
    <dbReference type="NCBI Taxonomy" id="255248"/>
    <lineage>
        <taxon>Bacteria</taxon>
        <taxon>Bacillati</taxon>
        <taxon>Bacillota</taxon>
        <taxon>Bacilli</taxon>
        <taxon>Lactobacillales</taxon>
        <taxon>Lactobacillaceae</taxon>
        <taxon>Leuconostoc</taxon>
    </lineage>
</organism>
<dbReference type="Pfam" id="PF23915">
    <property type="entry name" value="SusG_C"/>
    <property type="match status" value="1"/>
</dbReference>
<dbReference type="InterPro" id="IPR017853">
    <property type="entry name" value="GH"/>
</dbReference>
<name>A0ABM6HUK7_9LACO</name>
<evidence type="ECO:0000256" key="3">
    <source>
        <dbReference type="ARBA" id="ARBA00023295"/>
    </source>
</evidence>
<dbReference type="Pfam" id="PF00128">
    <property type="entry name" value="Alpha-amylase"/>
    <property type="match status" value="1"/>
</dbReference>
<dbReference type="InterPro" id="IPR006047">
    <property type="entry name" value="GH13_cat_dom"/>
</dbReference>
<dbReference type="EMBL" id="CP016329">
    <property type="protein sequence ID" value="AQN79881.1"/>
    <property type="molecule type" value="Genomic_DNA"/>
</dbReference>
<keyword evidence="6" id="KW-1185">Reference proteome</keyword>
<dbReference type="InterPro" id="IPR056300">
    <property type="entry name" value="SusG-like_C"/>
</dbReference>
<dbReference type="RefSeq" id="WP_077282536.1">
    <property type="nucleotide sequence ID" value="NZ_CP016329.1"/>
</dbReference>
<dbReference type="InterPro" id="IPR013780">
    <property type="entry name" value="Glyco_hydro_b"/>
</dbReference>
<dbReference type="SUPFAM" id="SSF51445">
    <property type="entry name" value="(Trans)glycosidases"/>
    <property type="match status" value="1"/>
</dbReference>
<sequence length="548" mass="63446">MMTKQTPPWWQSAIGYQIYPRSFQDTNHDGIGDLQGIIKRLPYLKWLGIDFIWLNPIYTSPNVDNGYDIADFQNIAPEYGTLSDFKKLIAAAHKLDIRVIMDLVVNHTSNQHAWFKAAKTSRTNPYHDFYIWQPNHHHQPPNNWTNFTGDSVWTYNQATDEWYFHLFAPEQPDLNWENPSVQTEMINMITWWSEQNIDGFRLDALSHLKKVSFETPQPTGEHQFDIFANNPGIEKFLKRLHDTFQSLHLMTVGEAGGVHADTARNWTGPQGFIDMIFELEHQSRQSEVPPRADINHLLSSLTTWQTQLNSQGWLGLYLENHDQPRSLTVYGDNKPLAAKSLATLLLTLRGTPFIYQGEELGMTNIPFTSPDQIDDPPTYHDFQRFKSTGMTTDLALKKATSWSRDNARTPMQWTKFGFSDNASDAKKTWLVTNPNTKTHNYQESRENPDAILNYYRRLIHLRRHDDNLKSGDFQLITMANTKILVFTRHTTDSQRLIIINLSDTAQTISLPKQLLKKDWQPLLATINPIPEISPTLNLQPFQSIIWYH</sequence>
<dbReference type="Gene3D" id="3.20.20.80">
    <property type="entry name" value="Glycosidases"/>
    <property type="match status" value="1"/>
</dbReference>
<comment type="similarity">
    <text evidence="1">Belongs to the glycosyl hydrolase 13 family.</text>
</comment>
<gene>
    <name evidence="5" type="ORF">A9176_05760</name>
</gene>
<evidence type="ECO:0000259" key="4">
    <source>
        <dbReference type="SMART" id="SM00642"/>
    </source>
</evidence>
<dbReference type="PANTHER" id="PTHR10357:SF179">
    <property type="entry name" value="NEUTRAL AND BASIC AMINO ACID TRANSPORT PROTEIN RBAT"/>
    <property type="match status" value="1"/>
</dbReference>
<protein>
    <submittedName>
        <fullName evidence="5">Glucohydrolase</fullName>
    </submittedName>
</protein>
<dbReference type="Gene3D" id="2.60.40.1180">
    <property type="entry name" value="Golgi alpha-mannosidase II"/>
    <property type="match status" value="1"/>
</dbReference>
<dbReference type="SMART" id="SM00642">
    <property type="entry name" value="Aamy"/>
    <property type="match status" value="1"/>
</dbReference>